<dbReference type="AlphaFoldDB" id="A0A6A6E263"/>
<keyword evidence="2" id="KW-1185">Reference proteome</keyword>
<name>A0A6A6E263_9PEZI</name>
<gene>
    <name evidence="1" type="ORF">K469DRAFT_708954</name>
</gene>
<evidence type="ECO:0000313" key="2">
    <source>
        <dbReference type="Proteomes" id="UP000800200"/>
    </source>
</evidence>
<reference evidence="1" key="1">
    <citation type="journal article" date="2020" name="Stud. Mycol.">
        <title>101 Dothideomycetes genomes: a test case for predicting lifestyles and emergence of pathogens.</title>
        <authorList>
            <person name="Haridas S."/>
            <person name="Albert R."/>
            <person name="Binder M."/>
            <person name="Bloem J."/>
            <person name="Labutti K."/>
            <person name="Salamov A."/>
            <person name="Andreopoulos B."/>
            <person name="Baker S."/>
            <person name="Barry K."/>
            <person name="Bills G."/>
            <person name="Bluhm B."/>
            <person name="Cannon C."/>
            <person name="Castanera R."/>
            <person name="Culley D."/>
            <person name="Daum C."/>
            <person name="Ezra D."/>
            <person name="Gonzalez J."/>
            <person name="Henrissat B."/>
            <person name="Kuo A."/>
            <person name="Liang C."/>
            <person name="Lipzen A."/>
            <person name="Lutzoni F."/>
            <person name="Magnuson J."/>
            <person name="Mondo S."/>
            <person name="Nolan M."/>
            <person name="Ohm R."/>
            <person name="Pangilinan J."/>
            <person name="Park H.-J."/>
            <person name="Ramirez L."/>
            <person name="Alfaro M."/>
            <person name="Sun H."/>
            <person name="Tritt A."/>
            <person name="Yoshinaga Y."/>
            <person name="Zwiers L.-H."/>
            <person name="Turgeon B."/>
            <person name="Goodwin S."/>
            <person name="Spatafora J."/>
            <person name="Crous P."/>
            <person name="Grigoriev I."/>
        </authorList>
    </citation>
    <scope>NUCLEOTIDE SEQUENCE</scope>
    <source>
        <strain evidence="1">CBS 207.26</strain>
    </source>
</reference>
<accession>A0A6A6E263</accession>
<dbReference type="OrthoDB" id="3904217at2759"/>
<protein>
    <submittedName>
        <fullName evidence="1">Uncharacterized protein</fullName>
    </submittedName>
</protein>
<sequence length="130" mass="14374">MAAYTPDGYNSFIITANDTTQPDDRPKQLNLPASPSDPVYLWAIVVQHSLAAGGPFHLSNVTDGTGEEQTGPSGVVIVNTRTATLPSWVGIELINEFKFYDECKVHYLKSSFGDELQTVYFYKLPENRTS</sequence>
<proteinExistence type="predicted"/>
<organism evidence="1 2">
    <name type="scientific">Zopfia rhizophila CBS 207.26</name>
    <dbReference type="NCBI Taxonomy" id="1314779"/>
    <lineage>
        <taxon>Eukaryota</taxon>
        <taxon>Fungi</taxon>
        <taxon>Dikarya</taxon>
        <taxon>Ascomycota</taxon>
        <taxon>Pezizomycotina</taxon>
        <taxon>Dothideomycetes</taxon>
        <taxon>Dothideomycetes incertae sedis</taxon>
        <taxon>Zopfiaceae</taxon>
        <taxon>Zopfia</taxon>
    </lineage>
</organism>
<evidence type="ECO:0000313" key="1">
    <source>
        <dbReference type="EMBL" id="KAF2184230.1"/>
    </source>
</evidence>
<dbReference type="EMBL" id="ML994638">
    <property type="protein sequence ID" value="KAF2184230.1"/>
    <property type="molecule type" value="Genomic_DNA"/>
</dbReference>
<dbReference type="Proteomes" id="UP000800200">
    <property type="component" value="Unassembled WGS sequence"/>
</dbReference>